<protein>
    <recommendedName>
        <fullName evidence="3 7">Alpha-1,3/1,6-mannosyltransferase ALG2</fullName>
        <ecNumber evidence="7">2.4.1.132</ecNumber>
        <ecNumber evidence="7">2.4.1.257</ecNumber>
    </recommendedName>
    <alternativeName>
        <fullName evidence="7">GDP-Man:Man(1)GlcNAc(2)-PP-Dol alpha-1,3-mannosyltransferase</fullName>
    </alternativeName>
</protein>
<reference evidence="9 10" key="1">
    <citation type="journal article" date="2023" name="Elife">
        <title>Identification of key yeast species and microbe-microbe interactions impacting larval growth of Drosophila in the wild.</title>
        <authorList>
            <person name="Mure A."/>
            <person name="Sugiura Y."/>
            <person name="Maeda R."/>
            <person name="Honda K."/>
            <person name="Sakurai N."/>
            <person name="Takahashi Y."/>
            <person name="Watada M."/>
            <person name="Katoh T."/>
            <person name="Gotoh A."/>
            <person name="Gotoh Y."/>
            <person name="Taniguchi I."/>
            <person name="Nakamura K."/>
            <person name="Hayashi T."/>
            <person name="Katayama T."/>
            <person name="Uemura T."/>
            <person name="Hattori Y."/>
        </authorList>
    </citation>
    <scope>NUCLEOTIDE SEQUENCE [LARGE SCALE GENOMIC DNA]</scope>
    <source>
        <strain evidence="9 10">SC-9</strain>
    </source>
</reference>
<evidence type="ECO:0000256" key="1">
    <source>
        <dbReference type="ARBA" id="ARBA00003142"/>
    </source>
</evidence>
<keyword evidence="5 7" id="KW-0808">Transferase</keyword>
<comment type="pathway">
    <text evidence="7">Protein modification; protein glycosylation.</text>
</comment>
<dbReference type="AlphaFoldDB" id="A0AAV5QNF8"/>
<comment type="caution">
    <text evidence="9">The sequence shown here is derived from an EMBL/GenBank/DDBJ whole genome shotgun (WGS) entry which is preliminary data.</text>
</comment>
<keyword evidence="6 7" id="KW-0256">Endoplasmic reticulum</keyword>
<dbReference type="GeneID" id="90074042"/>
<evidence type="ECO:0000259" key="8">
    <source>
        <dbReference type="Pfam" id="PF00534"/>
    </source>
</evidence>
<dbReference type="RefSeq" id="XP_064853063.1">
    <property type="nucleotide sequence ID" value="XM_064996991.1"/>
</dbReference>
<evidence type="ECO:0000313" key="9">
    <source>
        <dbReference type="EMBL" id="GMM36067.1"/>
    </source>
</evidence>
<accession>A0AAV5QNF8</accession>
<keyword evidence="4 7" id="KW-0328">Glycosyltransferase</keyword>
<dbReference type="EC" id="2.4.1.132" evidence="7"/>
<comment type="catalytic activity">
    <reaction evidence="7">
        <text>an alpha-D-Man-(1-&gt;3)-beta-D-Man-(1-&gt;4)-beta-D-GlcNAc-(1-&gt;4)-alpha-D-GlcNAc-diphospho-di-trans,poly-cis-dolichol + GDP-alpha-D-mannose = an alpha-D-Man-(1-&gt;3)-[alpha-D-Man-(1-&gt;6)]-beta-D-Man-(1-&gt;4)-beta-D-GlcNAc-(1-&gt;4)-alpha-D-GlcNAc-diphospho-di-trans,poly-cis-dolichol + GDP + H(+)</text>
        <dbReference type="Rhea" id="RHEA:29519"/>
        <dbReference type="Rhea" id="RHEA-COMP:19513"/>
        <dbReference type="Rhea" id="RHEA-COMP:19515"/>
        <dbReference type="ChEBI" id="CHEBI:15378"/>
        <dbReference type="ChEBI" id="CHEBI:57527"/>
        <dbReference type="ChEBI" id="CHEBI:58189"/>
        <dbReference type="ChEBI" id="CHEBI:132510"/>
        <dbReference type="ChEBI" id="CHEBI:132511"/>
        <dbReference type="EC" id="2.4.1.257"/>
    </reaction>
    <physiologicalReaction direction="left-to-right" evidence="7">
        <dbReference type="Rhea" id="RHEA:29520"/>
    </physiologicalReaction>
</comment>
<dbReference type="InterPro" id="IPR027054">
    <property type="entry name" value="ALG2"/>
</dbReference>
<keyword evidence="7" id="KW-1133">Transmembrane helix</keyword>
<organism evidence="9 10">
    <name type="scientific">Saccharomycopsis crataegensis</name>
    <dbReference type="NCBI Taxonomy" id="43959"/>
    <lineage>
        <taxon>Eukaryota</taxon>
        <taxon>Fungi</taxon>
        <taxon>Dikarya</taxon>
        <taxon>Ascomycota</taxon>
        <taxon>Saccharomycotina</taxon>
        <taxon>Saccharomycetes</taxon>
        <taxon>Saccharomycopsidaceae</taxon>
        <taxon>Saccharomycopsis</taxon>
    </lineage>
</organism>
<dbReference type="Gene3D" id="3.40.50.2000">
    <property type="entry name" value="Glycogen Phosphorylase B"/>
    <property type="match status" value="1"/>
</dbReference>
<evidence type="ECO:0000256" key="7">
    <source>
        <dbReference type="RuleBase" id="RU367136"/>
    </source>
</evidence>
<feature type="transmembrane region" description="Helical" evidence="7">
    <location>
        <begin position="479"/>
        <end position="499"/>
    </location>
</feature>
<keyword evidence="10" id="KW-1185">Reference proteome</keyword>
<dbReference type="Pfam" id="PF00534">
    <property type="entry name" value="Glycos_transf_1"/>
    <property type="match status" value="1"/>
</dbReference>
<feature type="transmembrane region" description="Helical" evidence="7">
    <location>
        <begin position="112"/>
        <end position="132"/>
    </location>
</feature>
<dbReference type="GO" id="GO:0004378">
    <property type="term" value="F:GDP-Man:Man(1)GlcNAc(2)-PP-Dol alpha-1,3-mannosyltransferase activity"/>
    <property type="evidence" value="ECO:0007669"/>
    <property type="project" value="UniProtKB-UniRule"/>
</dbReference>
<comment type="similarity">
    <text evidence="7">Belongs to the glycosyltransferase group 1 family.</text>
</comment>
<keyword evidence="7" id="KW-0812">Transmembrane</keyword>
<keyword evidence="7" id="KW-0472">Membrane</keyword>
<comment type="subcellular location">
    <subcellularLocation>
        <location evidence="2 7">Endoplasmic reticulum membrane</location>
    </subcellularLocation>
</comment>
<evidence type="ECO:0000313" key="10">
    <source>
        <dbReference type="Proteomes" id="UP001360560"/>
    </source>
</evidence>
<evidence type="ECO:0000256" key="6">
    <source>
        <dbReference type="ARBA" id="ARBA00022824"/>
    </source>
</evidence>
<proteinExistence type="inferred from homology"/>
<evidence type="ECO:0000256" key="5">
    <source>
        <dbReference type="ARBA" id="ARBA00022679"/>
    </source>
</evidence>
<dbReference type="GO" id="GO:0102704">
    <property type="term" value="F:GDP-Man:Man(2)GlcNAc(2)-PP-Dol alpha-1,6-mannosyltransferase activity"/>
    <property type="evidence" value="ECO:0007669"/>
    <property type="project" value="UniProtKB-UniRule"/>
</dbReference>
<dbReference type="PANTHER" id="PTHR45918:SF1">
    <property type="entry name" value="ALPHA-1,3_1,6-MANNOSYLTRANSFERASE ALG2"/>
    <property type="match status" value="1"/>
</dbReference>
<feature type="domain" description="Glycosyl transferase family 1" evidence="8">
    <location>
        <begin position="229"/>
        <end position="386"/>
    </location>
</feature>
<dbReference type="Proteomes" id="UP001360560">
    <property type="component" value="Unassembled WGS sequence"/>
</dbReference>
<name>A0AAV5QNF8_9ASCO</name>
<dbReference type="GO" id="GO:0005789">
    <property type="term" value="C:endoplasmic reticulum membrane"/>
    <property type="evidence" value="ECO:0007669"/>
    <property type="project" value="UniProtKB-SubCell"/>
</dbReference>
<dbReference type="PANTHER" id="PTHR45918">
    <property type="entry name" value="ALPHA-1,3/1,6-MANNOSYLTRANSFERASE ALG2"/>
    <property type="match status" value="1"/>
</dbReference>
<evidence type="ECO:0000256" key="3">
    <source>
        <dbReference type="ARBA" id="ARBA00019218"/>
    </source>
</evidence>
<comment type="function">
    <text evidence="1 7">Mannosylates Man(2)GlcNAc(2)-dolichol diphosphate and Man(1)GlcNAc(2)-dolichol diphosphate to form Man(3)GlcNAc(2)-dolichol diphosphate.</text>
</comment>
<dbReference type="EMBL" id="BTFZ01000011">
    <property type="protein sequence ID" value="GMM36067.1"/>
    <property type="molecule type" value="Genomic_DNA"/>
</dbReference>
<dbReference type="SUPFAM" id="SSF53756">
    <property type="entry name" value="UDP-Glycosyltransferase/glycogen phosphorylase"/>
    <property type="match status" value="1"/>
</dbReference>
<evidence type="ECO:0000256" key="2">
    <source>
        <dbReference type="ARBA" id="ARBA00004586"/>
    </source>
</evidence>
<dbReference type="EC" id="2.4.1.257" evidence="7"/>
<sequence>MNVDKSFDADVAKPKNIAIIHPDLGIGGAERLIVDVAIGLQDLKNHHITIYTSHCDKSHAFEEVANDKLEVVVYGDFLPRKIFGRFTILCATLRQLYLTMKVLFLTGSSYDFYIIDSLAACLPVIWLFNILLKSKNGFSKVLFYCHFPDLKLSQNSTGSTLKSLYRMPFDYYEQFCYVFPHKLYVNSNFTKQIFAETFDMLPGLASFTAPTVAYPCIDETIHNDPKLDAKIHAKFSNSKFFLSINRFERKKNVELAIKSFSELVKREKTPSKSLKLLVAGGYDKLVLENVEYLKDLCTISADFNLQYRVFTDYQEFIDTDLTAECQIYFLPNVSTDLRNSLMKYTAMLLYTPSFEHFGIVPIEAMKYNTLVLAINNGGPKESIAPLDDDYEGLKTEKISITNDKGTGFLKPADEKIWSNVMECIISMKDSQRAKLGSNGEKIIEKLFTRKVLTETINEDIVRLSKNSTNLEFQETQRTLYFFLVALGAPFIAIAIFLLYSL</sequence>
<gene>
    <name evidence="9" type="ORF">DASC09_033920</name>
</gene>
<evidence type="ECO:0000256" key="4">
    <source>
        <dbReference type="ARBA" id="ARBA00022676"/>
    </source>
</evidence>
<comment type="catalytic activity">
    <reaction evidence="7">
        <text>a beta-D-Man-(1-&gt;4)-beta-D-GlcNAc-(1-&gt;4)-alpha-D-GlcNAc-diphospho-di-trans,poly-cis-dolichol + GDP-alpha-D-mannose = an alpha-D-Man-(1-&gt;3)-beta-D-Man-(1-&gt;4)-beta-D-GlcNAc-(1-&gt;4)-alpha-D-GlcNAc-diphospho-di-trans,poly-cis-dolichol + GDP + H(+)</text>
        <dbReference type="Rhea" id="RHEA:29515"/>
        <dbReference type="Rhea" id="RHEA-COMP:19511"/>
        <dbReference type="Rhea" id="RHEA-COMP:19513"/>
        <dbReference type="ChEBI" id="CHEBI:15378"/>
        <dbReference type="ChEBI" id="CHEBI:57527"/>
        <dbReference type="ChEBI" id="CHEBI:58189"/>
        <dbReference type="ChEBI" id="CHEBI:58472"/>
        <dbReference type="ChEBI" id="CHEBI:132510"/>
        <dbReference type="EC" id="2.4.1.132"/>
    </reaction>
    <physiologicalReaction direction="left-to-right" evidence="7">
        <dbReference type="Rhea" id="RHEA:29516"/>
    </physiologicalReaction>
</comment>
<dbReference type="InterPro" id="IPR001296">
    <property type="entry name" value="Glyco_trans_1"/>
</dbReference>